<evidence type="ECO:0008006" key="4">
    <source>
        <dbReference type="Google" id="ProtNLM"/>
    </source>
</evidence>
<dbReference type="InterPro" id="IPR032675">
    <property type="entry name" value="LRR_dom_sf"/>
</dbReference>
<feature type="compositionally biased region" description="Acidic residues" evidence="1">
    <location>
        <begin position="82"/>
        <end position="111"/>
    </location>
</feature>
<dbReference type="Gene3D" id="3.80.10.10">
    <property type="entry name" value="Ribonuclease Inhibitor"/>
    <property type="match status" value="1"/>
</dbReference>
<protein>
    <recommendedName>
        <fullName evidence="4">F-box domain-containing protein</fullName>
    </recommendedName>
</protein>
<reference evidence="2" key="1">
    <citation type="submission" date="2023-03" db="EMBL/GenBank/DDBJ databases">
        <title>Massive genome expansion in bonnet fungi (Mycena s.s.) driven by repeated elements and novel gene families across ecological guilds.</title>
        <authorList>
            <consortium name="Lawrence Berkeley National Laboratory"/>
            <person name="Harder C.B."/>
            <person name="Miyauchi S."/>
            <person name="Viragh M."/>
            <person name="Kuo A."/>
            <person name="Thoen E."/>
            <person name="Andreopoulos B."/>
            <person name="Lu D."/>
            <person name="Skrede I."/>
            <person name="Drula E."/>
            <person name="Henrissat B."/>
            <person name="Morin E."/>
            <person name="Kohler A."/>
            <person name="Barry K."/>
            <person name="LaButti K."/>
            <person name="Morin E."/>
            <person name="Salamov A."/>
            <person name="Lipzen A."/>
            <person name="Mereny Z."/>
            <person name="Hegedus B."/>
            <person name="Baldrian P."/>
            <person name="Stursova M."/>
            <person name="Weitz H."/>
            <person name="Taylor A."/>
            <person name="Grigoriev I.V."/>
            <person name="Nagy L.G."/>
            <person name="Martin F."/>
            <person name="Kauserud H."/>
        </authorList>
    </citation>
    <scope>NUCLEOTIDE SEQUENCE</scope>
    <source>
        <strain evidence="2">9284</strain>
    </source>
</reference>
<dbReference type="AlphaFoldDB" id="A0AAD7CAZ5"/>
<comment type="caution">
    <text evidence="2">The sequence shown here is derived from an EMBL/GenBank/DDBJ whole genome shotgun (WGS) entry which is preliminary data.</text>
</comment>
<name>A0AAD7CAZ5_9AGAR</name>
<gene>
    <name evidence="2" type="ORF">FB45DRAFT_896886</name>
</gene>
<dbReference type="EMBL" id="JARKIF010000003">
    <property type="protein sequence ID" value="KAJ7644092.1"/>
    <property type="molecule type" value="Genomic_DNA"/>
</dbReference>
<dbReference type="Proteomes" id="UP001221142">
    <property type="component" value="Unassembled WGS sequence"/>
</dbReference>
<dbReference type="PANTHER" id="PTHR16134">
    <property type="entry name" value="F-BOX/TPR REPEAT PROTEIN POF3"/>
    <property type="match status" value="1"/>
</dbReference>
<feature type="region of interest" description="Disordered" evidence="1">
    <location>
        <begin position="82"/>
        <end position="169"/>
    </location>
</feature>
<keyword evidence="3" id="KW-1185">Reference proteome</keyword>
<proteinExistence type="predicted"/>
<dbReference type="PANTHER" id="PTHR16134:SF119">
    <property type="entry name" value="AT02038P-RELATED"/>
    <property type="match status" value="1"/>
</dbReference>
<evidence type="ECO:0000313" key="3">
    <source>
        <dbReference type="Proteomes" id="UP001221142"/>
    </source>
</evidence>
<feature type="compositionally biased region" description="Acidic residues" evidence="1">
    <location>
        <begin position="140"/>
        <end position="168"/>
    </location>
</feature>
<sequence length="631" mass="70867">MAGDTTFDAMFGEDLKQRAAKLVVEHGISYTEALKKAEEQMRQNNPFIPPAHGCPVNDLPPELLAHIFELGRQMDIEEAYADDFSDDGLDDEDEEWTDEEDGDDDKEVDEVVVEHEEDVRMSSPVKPRARPPIPGSFPGQEDEADDEEEDGDDDAMDDDDDDEDDEDDRPFQELASHVCRHWREIALGTHTLWTRVEFEGHPNMERARAWIDRANGLPLEITVDCTSMHEPGAHDDDPEPEPQEVLLVSYDPTTGTLTSTTHTGPPLPNLEAPPQQPCVPVEGLVAILDMIIPHVEQWRVLEIHVNTYDYMHKVMQRLAACSSAPILEEFGLYTYDDTEEYNVFEPPELATRLVPFHGIVPRLTHVSFWGVHIAWDESTSFLRELRDIELAYHAKDVRPSFETFRAILDASPQLEVLSLCLSGPVGDMETVEVPSLRGLVLCYLESEYAKPLMQALVLPALEELTLAMQDEDFTEFATQLATPARGEARSLLSGLTSLKLKSLPCSNAAAAAFMGQLSGLRRLNLNCSGEDEMMQFFELLQEVAPGQTAPLYCPKLETLRIEGVDGPLVRKLITTRRTAGAPIDDLSISGRDEVTRKDENWFRANLKTFEFFEPSDSEDELVAVDEDDEQD</sequence>
<evidence type="ECO:0000256" key="1">
    <source>
        <dbReference type="SAM" id="MobiDB-lite"/>
    </source>
</evidence>
<evidence type="ECO:0000313" key="2">
    <source>
        <dbReference type="EMBL" id="KAJ7644092.1"/>
    </source>
</evidence>
<organism evidence="2 3">
    <name type="scientific">Roridomyces roridus</name>
    <dbReference type="NCBI Taxonomy" id="1738132"/>
    <lineage>
        <taxon>Eukaryota</taxon>
        <taxon>Fungi</taxon>
        <taxon>Dikarya</taxon>
        <taxon>Basidiomycota</taxon>
        <taxon>Agaricomycotina</taxon>
        <taxon>Agaricomycetes</taxon>
        <taxon>Agaricomycetidae</taxon>
        <taxon>Agaricales</taxon>
        <taxon>Marasmiineae</taxon>
        <taxon>Mycenaceae</taxon>
        <taxon>Roridomyces</taxon>
    </lineage>
</organism>
<accession>A0AAD7CAZ5</accession>